<evidence type="ECO:0000313" key="2">
    <source>
        <dbReference type="Proteomes" id="UP000016511"/>
    </source>
</evidence>
<proteinExistence type="predicted"/>
<dbReference type="HOGENOM" id="CLU_2731166_0_0_9"/>
<accession>U1YDR7</accession>
<gene>
    <name evidence="1" type="ORF">HMPREF0083_03001</name>
</gene>
<keyword evidence="2" id="KW-1185">Reference proteome</keyword>
<organism evidence="1 2">
    <name type="scientific">Aneurinibacillus aneurinilyticus ATCC 12856</name>
    <dbReference type="NCBI Taxonomy" id="649747"/>
    <lineage>
        <taxon>Bacteria</taxon>
        <taxon>Bacillati</taxon>
        <taxon>Bacillota</taxon>
        <taxon>Bacilli</taxon>
        <taxon>Bacillales</taxon>
        <taxon>Paenibacillaceae</taxon>
        <taxon>Aneurinibacillus group</taxon>
        <taxon>Aneurinibacillus</taxon>
    </lineage>
</organism>
<dbReference type="eggNOG" id="COG1247">
    <property type="taxonomic scope" value="Bacteria"/>
</dbReference>
<sequence length="71" mass="8290">MNGGLLLNASIEKMNKPLRLKCVSKNQKAMKFYENKGWKARVSFSARSRPPPKCVHLSNQMYIVTNRYIFR</sequence>
<evidence type="ECO:0008006" key="3">
    <source>
        <dbReference type="Google" id="ProtNLM"/>
    </source>
</evidence>
<name>U1YDR7_ANEAE</name>
<reference evidence="1 2" key="1">
    <citation type="submission" date="2013-08" db="EMBL/GenBank/DDBJ databases">
        <authorList>
            <person name="Weinstock G."/>
            <person name="Sodergren E."/>
            <person name="Wylie T."/>
            <person name="Fulton L."/>
            <person name="Fulton R."/>
            <person name="Fronick C."/>
            <person name="O'Laughlin M."/>
            <person name="Godfrey J."/>
            <person name="Miner T."/>
            <person name="Herter B."/>
            <person name="Appelbaum E."/>
            <person name="Cordes M."/>
            <person name="Lek S."/>
            <person name="Wollam A."/>
            <person name="Pepin K.H."/>
            <person name="Palsikar V.B."/>
            <person name="Mitreva M."/>
            <person name="Wilson R.K."/>
        </authorList>
    </citation>
    <scope>NUCLEOTIDE SEQUENCE [LARGE SCALE GENOMIC DNA]</scope>
    <source>
        <strain evidence="1 2">ATCC 12856</strain>
    </source>
</reference>
<dbReference type="EMBL" id="AWSJ01000179">
    <property type="protein sequence ID" value="ERI08926.1"/>
    <property type="molecule type" value="Genomic_DNA"/>
</dbReference>
<dbReference type="Proteomes" id="UP000016511">
    <property type="component" value="Unassembled WGS sequence"/>
</dbReference>
<comment type="caution">
    <text evidence="1">The sequence shown here is derived from an EMBL/GenBank/DDBJ whole genome shotgun (WGS) entry which is preliminary data.</text>
</comment>
<evidence type="ECO:0000313" key="1">
    <source>
        <dbReference type="EMBL" id="ERI08926.1"/>
    </source>
</evidence>
<dbReference type="AlphaFoldDB" id="U1YDR7"/>
<protein>
    <recommendedName>
        <fullName evidence="3">N-acetyltransferase domain-containing protein</fullName>
    </recommendedName>
</protein>